<dbReference type="PANTHER" id="PTHR18896:SF76">
    <property type="entry name" value="PHOSPHOLIPASE"/>
    <property type="match status" value="1"/>
</dbReference>
<dbReference type="OrthoDB" id="8828485at2"/>
<keyword evidence="3" id="KW-0378">Hydrolase</keyword>
<dbReference type="Proteomes" id="UP000184693">
    <property type="component" value="Unassembled WGS sequence"/>
</dbReference>
<dbReference type="InterPro" id="IPR001736">
    <property type="entry name" value="PLipase_D/transphosphatidylase"/>
</dbReference>
<dbReference type="PROSITE" id="PS50035">
    <property type="entry name" value="PLD"/>
    <property type="match status" value="1"/>
</dbReference>
<dbReference type="AlphaFoldDB" id="A0A1N6K7R3"/>
<dbReference type="PANTHER" id="PTHR18896">
    <property type="entry name" value="PHOSPHOLIPASE D"/>
    <property type="match status" value="1"/>
</dbReference>
<evidence type="ECO:0000259" key="5">
    <source>
        <dbReference type="PROSITE" id="PS50035"/>
    </source>
</evidence>
<accession>A0A1N6K7R3</accession>
<evidence type="ECO:0000313" key="7">
    <source>
        <dbReference type="Proteomes" id="UP000184693"/>
    </source>
</evidence>
<protein>
    <submittedName>
        <fullName evidence="6">PLD-like domain-containing protein</fullName>
    </submittedName>
</protein>
<evidence type="ECO:0000256" key="1">
    <source>
        <dbReference type="ARBA" id="ARBA00000798"/>
    </source>
</evidence>
<dbReference type="GO" id="GO:0009395">
    <property type="term" value="P:phospholipid catabolic process"/>
    <property type="evidence" value="ECO:0007669"/>
    <property type="project" value="TreeGrafter"/>
</dbReference>
<dbReference type="EMBL" id="FSRM01000002">
    <property type="protein sequence ID" value="SIO52608.1"/>
    <property type="molecule type" value="Genomic_DNA"/>
</dbReference>
<evidence type="ECO:0000313" key="6">
    <source>
        <dbReference type="EMBL" id="SIO52608.1"/>
    </source>
</evidence>
<dbReference type="GO" id="GO:0004630">
    <property type="term" value="F:phospholipase D activity"/>
    <property type="evidence" value="ECO:0007669"/>
    <property type="project" value="UniProtKB-EC"/>
</dbReference>
<dbReference type="Gene3D" id="3.30.870.10">
    <property type="entry name" value="Endonuclease Chain A"/>
    <property type="match status" value="2"/>
</dbReference>
<evidence type="ECO:0000256" key="4">
    <source>
        <dbReference type="ARBA" id="ARBA00023098"/>
    </source>
</evidence>
<evidence type="ECO:0000256" key="2">
    <source>
        <dbReference type="ARBA" id="ARBA00022737"/>
    </source>
</evidence>
<name>A0A1N6K7R3_9BURK</name>
<dbReference type="InterPro" id="IPR025202">
    <property type="entry name" value="PLD-like_dom"/>
</dbReference>
<feature type="domain" description="PLD phosphodiesterase" evidence="5">
    <location>
        <begin position="529"/>
        <end position="556"/>
    </location>
</feature>
<keyword evidence="4" id="KW-0443">Lipid metabolism</keyword>
<reference evidence="6 7" key="1">
    <citation type="submission" date="2016-11" db="EMBL/GenBank/DDBJ databases">
        <authorList>
            <person name="Jaros S."/>
            <person name="Januszkiewicz K."/>
            <person name="Wedrychowicz H."/>
        </authorList>
    </citation>
    <scope>NUCLEOTIDE SEQUENCE [LARGE SCALE GENOMIC DNA]</scope>
    <source>
        <strain evidence="6 7">GAS86</strain>
    </source>
</reference>
<evidence type="ECO:0000256" key="3">
    <source>
        <dbReference type="ARBA" id="ARBA00022801"/>
    </source>
</evidence>
<organism evidence="6 7">
    <name type="scientific">Paraburkholderia phenazinium</name>
    <dbReference type="NCBI Taxonomy" id="60549"/>
    <lineage>
        <taxon>Bacteria</taxon>
        <taxon>Pseudomonadati</taxon>
        <taxon>Pseudomonadota</taxon>
        <taxon>Betaproteobacteria</taxon>
        <taxon>Burkholderiales</taxon>
        <taxon>Burkholderiaceae</taxon>
        <taxon>Paraburkholderia</taxon>
    </lineage>
</organism>
<dbReference type="SMART" id="SM00155">
    <property type="entry name" value="PLDc"/>
    <property type="match status" value="2"/>
</dbReference>
<comment type="catalytic activity">
    <reaction evidence="1">
        <text>a 1,2-diacyl-sn-glycero-3-phosphocholine + H2O = a 1,2-diacyl-sn-glycero-3-phosphate + choline + H(+)</text>
        <dbReference type="Rhea" id="RHEA:14445"/>
        <dbReference type="ChEBI" id="CHEBI:15354"/>
        <dbReference type="ChEBI" id="CHEBI:15377"/>
        <dbReference type="ChEBI" id="CHEBI:15378"/>
        <dbReference type="ChEBI" id="CHEBI:57643"/>
        <dbReference type="ChEBI" id="CHEBI:58608"/>
        <dbReference type="EC" id="3.1.4.4"/>
    </reaction>
</comment>
<dbReference type="SUPFAM" id="SSF56024">
    <property type="entry name" value="Phospholipase D/nuclease"/>
    <property type="match status" value="2"/>
</dbReference>
<dbReference type="RefSeq" id="WP_074268163.1">
    <property type="nucleotide sequence ID" value="NZ_FSRM01000002.1"/>
</dbReference>
<dbReference type="InterPro" id="IPR015679">
    <property type="entry name" value="PLipase_D_fam"/>
</dbReference>
<gene>
    <name evidence="6" type="ORF">SAMN05444168_6315</name>
</gene>
<keyword evidence="2" id="KW-0677">Repeat</keyword>
<proteinExistence type="predicted"/>
<dbReference type="Pfam" id="PF13091">
    <property type="entry name" value="PLDc_2"/>
    <property type="match status" value="1"/>
</dbReference>
<sequence>MTQQLPITVPIALSCARSAVITLPWFVQKTEYRPKPANYTPLVNGHDAFGALYDAIDKATRTIDYICWGFQPSMYFKRDGGKSLRIGDLLIRKAKAGVKVRVLCWLDSAWIAQIGEQEVPGWTEGARFMTQNEDAYQIAYDRNWYHNARLPAGGKPSGAAPAGSQMYTALRQDPYQIFGSQSFRDIGIELVTRDFSLHDREEIMYREKLMRGSGDGPTSGTIGAYGAEPSHHQKMVLIDYEAPEVAVGFVMGHNTLDAYWDDDRHSYAKKAPGQGRNGDTPRQDMSAIVAGPILEHLNDNFCWAWQRDAKEDLLAKRSGFAAQLEPRDRIGTRVMAHISRTQSQEGVRNIRALYLQAVNNATKFIYIENQYFRWPALAEKIKSAVQAQICAGRDPAKPVHLFVVTNANRDGIGQGPGTTYDMLNSLGRADTIPVIAKEERSDALGSALQDVRKEVTAANTQMRNASSPRERADAQRAVDAAQARQAKLQHEYDDNLNTGKAVLPQPIPGLKVHVCSLVAPDSPAGSPWMPVYVHSKIMIVDDVFLTHGSANINRRSMEVDSELNICHERMDVTQPLRRRLWNIHTNSIEDGASDDPKLAAAAWEYIISRNAGKQKNGETPLASLVGFMWTGASRLRLD</sequence>